<dbReference type="EMBL" id="DXAZ01000119">
    <property type="protein sequence ID" value="HIZ71535.1"/>
    <property type="molecule type" value="Genomic_DNA"/>
</dbReference>
<keyword evidence="4" id="KW-0762">Sugar transport</keyword>
<dbReference type="GO" id="GO:0005886">
    <property type="term" value="C:plasma membrane"/>
    <property type="evidence" value="ECO:0007669"/>
    <property type="project" value="UniProtKB-SubCell"/>
</dbReference>
<evidence type="ECO:0000256" key="3">
    <source>
        <dbReference type="ARBA" id="ARBA00022475"/>
    </source>
</evidence>
<keyword evidence="7 9" id="KW-1133">Transmembrane helix</keyword>
<feature type="transmembrane region" description="Helical" evidence="9">
    <location>
        <begin position="328"/>
        <end position="349"/>
    </location>
</feature>
<feature type="transmembrane region" description="Helical" evidence="9">
    <location>
        <begin position="151"/>
        <end position="169"/>
    </location>
</feature>
<dbReference type="GO" id="GO:0008982">
    <property type="term" value="F:protein-N(PI)-phosphohistidine-sugar phosphotransferase activity"/>
    <property type="evidence" value="ECO:0007669"/>
    <property type="project" value="InterPro"/>
</dbReference>
<comment type="caution">
    <text evidence="11">The sequence shown here is derived from an EMBL/GenBank/DDBJ whole genome shotgun (WGS) entry which is preliminary data.</text>
</comment>
<evidence type="ECO:0000313" key="11">
    <source>
        <dbReference type="EMBL" id="HIZ71535.1"/>
    </source>
</evidence>
<reference evidence="11" key="1">
    <citation type="journal article" date="2021" name="PeerJ">
        <title>Extensive microbial diversity within the chicken gut microbiome revealed by metagenomics and culture.</title>
        <authorList>
            <person name="Gilroy R."/>
            <person name="Ravi A."/>
            <person name="Getino M."/>
            <person name="Pursley I."/>
            <person name="Horton D.L."/>
            <person name="Alikhan N.F."/>
            <person name="Baker D."/>
            <person name="Gharbi K."/>
            <person name="Hall N."/>
            <person name="Watson M."/>
            <person name="Adriaenssens E.M."/>
            <person name="Foster-Nyarko E."/>
            <person name="Jarju S."/>
            <person name="Secka A."/>
            <person name="Antonio M."/>
            <person name="Oren A."/>
            <person name="Chaudhuri R.R."/>
            <person name="La Ragione R."/>
            <person name="Hildebrand F."/>
            <person name="Pallen M.J."/>
        </authorList>
    </citation>
    <scope>NUCLEOTIDE SEQUENCE</scope>
    <source>
        <strain evidence="11">CHK169-4300</strain>
    </source>
</reference>
<dbReference type="Pfam" id="PF02378">
    <property type="entry name" value="PTS_EIIC"/>
    <property type="match status" value="1"/>
</dbReference>
<gene>
    <name evidence="11" type="ORF">H9808_07225</name>
</gene>
<organism evidence="11 12">
    <name type="scientific">Candidatus Atopostipes pullistercoris</name>
    <dbReference type="NCBI Taxonomy" id="2838467"/>
    <lineage>
        <taxon>Bacteria</taxon>
        <taxon>Bacillati</taxon>
        <taxon>Bacillota</taxon>
        <taxon>Bacilli</taxon>
        <taxon>Lactobacillales</taxon>
        <taxon>Carnobacteriaceae</taxon>
        <taxon>Atopostipes</taxon>
    </lineage>
</organism>
<sequence>MKQDVGELERNAERIVLYAGGAGNIIGISAGRHSLLSISVKHMSYVDKPSFIKMTFIDEVIFTNQEIVIHIEDIPAREVEIAIRLYDGENVIVNEEPDEIPESNLEKTFYYVQTIFIPLLPVLIGGGILQAIIILVYNLDFFSAFTMEQTSLSTLSGMVYNYLPVMIAFSSAKYHKANPYIAVTTASILMHPLITSFISDIILEKFLGFRLLSETYSNSILPILMIVPILGYIENHFKVKLPSSLKLILKPFLLLLAGLSLGIFLFRPLMTLLGNAIVALIELLHTVALWSVPTLLGLFGPAIVVTGAHYSLFPLVIDNIEAAGFDSILGPAMIAVNFAHAGVALAVILRTKNHNFRTYSIASFVMILFGVSQPTIFGIEIMLKKPFLYAMLGGGVGGLLAGIFKLKTYLLVNPSVASLFAFQDQGNNLLKTGIVILVSFLVAFLLTWKSAFLEPIDENFQLTSPYQDEI</sequence>
<keyword evidence="2" id="KW-0813">Transport</keyword>
<dbReference type="GO" id="GO:0009401">
    <property type="term" value="P:phosphoenolpyruvate-dependent sugar phosphotransferase system"/>
    <property type="evidence" value="ECO:0007669"/>
    <property type="project" value="UniProtKB-KW"/>
</dbReference>
<evidence type="ECO:0000256" key="1">
    <source>
        <dbReference type="ARBA" id="ARBA00004651"/>
    </source>
</evidence>
<comment type="subcellular location">
    <subcellularLocation>
        <location evidence="1">Cell membrane</location>
        <topology evidence="1">Multi-pass membrane protein</topology>
    </subcellularLocation>
</comment>
<feature type="transmembrane region" description="Helical" evidence="9">
    <location>
        <begin position="247"/>
        <end position="266"/>
    </location>
</feature>
<dbReference type="AlphaFoldDB" id="A0A9D2G374"/>
<evidence type="ECO:0000256" key="5">
    <source>
        <dbReference type="ARBA" id="ARBA00022683"/>
    </source>
</evidence>
<evidence type="ECO:0000313" key="12">
    <source>
        <dbReference type="Proteomes" id="UP000824106"/>
    </source>
</evidence>
<evidence type="ECO:0000256" key="2">
    <source>
        <dbReference type="ARBA" id="ARBA00022448"/>
    </source>
</evidence>
<evidence type="ECO:0000256" key="4">
    <source>
        <dbReference type="ARBA" id="ARBA00022597"/>
    </source>
</evidence>
<keyword evidence="5" id="KW-0598">Phosphotransferase system</keyword>
<name>A0A9D2G374_9LACT</name>
<accession>A0A9D2G374</accession>
<dbReference type="Proteomes" id="UP000824106">
    <property type="component" value="Unassembled WGS sequence"/>
</dbReference>
<proteinExistence type="predicted"/>
<dbReference type="InterPro" id="IPR003352">
    <property type="entry name" value="PTS_EIIC"/>
</dbReference>
<dbReference type="PROSITE" id="PS51103">
    <property type="entry name" value="PTS_EIIC_TYPE_1"/>
    <property type="match status" value="1"/>
</dbReference>
<evidence type="ECO:0000256" key="8">
    <source>
        <dbReference type="ARBA" id="ARBA00023136"/>
    </source>
</evidence>
<evidence type="ECO:0000256" key="6">
    <source>
        <dbReference type="ARBA" id="ARBA00022692"/>
    </source>
</evidence>
<evidence type="ECO:0000259" key="10">
    <source>
        <dbReference type="PROSITE" id="PS51103"/>
    </source>
</evidence>
<protein>
    <submittedName>
        <fullName evidence="11">PTS transporter subunit EIIC</fullName>
    </submittedName>
</protein>
<reference evidence="11" key="2">
    <citation type="submission" date="2021-04" db="EMBL/GenBank/DDBJ databases">
        <authorList>
            <person name="Gilroy R."/>
        </authorList>
    </citation>
    <scope>NUCLEOTIDE SEQUENCE</scope>
    <source>
        <strain evidence="11">CHK169-4300</strain>
    </source>
</reference>
<keyword evidence="8 9" id="KW-0472">Membrane</keyword>
<dbReference type="InterPro" id="IPR013013">
    <property type="entry name" value="PTS_EIIC_1"/>
</dbReference>
<dbReference type="InterPro" id="IPR050558">
    <property type="entry name" value="PTS_Sugar-Specific_Components"/>
</dbReference>
<feature type="transmembrane region" description="Helical" evidence="9">
    <location>
        <begin position="181"/>
        <end position="203"/>
    </location>
</feature>
<feature type="transmembrane region" description="Helical" evidence="9">
    <location>
        <begin position="429"/>
        <end position="448"/>
    </location>
</feature>
<dbReference type="PANTHER" id="PTHR30175:SF1">
    <property type="entry name" value="PTS SYSTEM ARBUTIN-, CELLOBIOSE-, AND SALICIN-SPECIFIC EIIBC COMPONENT-RELATED"/>
    <property type="match status" value="1"/>
</dbReference>
<evidence type="ECO:0000256" key="7">
    <source>
        <dbReference type="ARBA" id="ARBA00022989"/>
    </source>
</evidence>
<feature type="transmembrane region" description="Helical" evidence="9">
    <location>
        <begin position="115"/>
        <end position="139"/>
    </location>
</feature>
<feature type="transmembrane region" description="Helical" evidence="9">
    <location>
        <begin position="272"/>
        <end position="290"/>
    </location>
</feature>
<feature type="transmembrane region" description="Helical" evidence="9">
    <location>
        <begin position="361"/>
        <end position="381"/>
    </location>
</feature>
<feature type="transmembrane region" description="Helical" evidence="9">
    <location>
        <begin position="295"/>
        <end position="316"/>
    </location>
</feature>
<feature type="domain" description="PTS EIIC type-1" evidence="10">
    <location>
        <begin position="110"/>
        <end position="468"/>
    </location>
</feature>
<evidence type="ECO:0000256" key="9">
    <source>
        <dbReference type="SAM" id="Phobius"/>
    </source>
</evidence>
<keyword evidence="6 9" id="KW-0812">Transmembrane</keyword>
<feature type="transmembrane region" description="Helical" evidence="9">
    <location>
        <begin position="387"/>
        <end position="408"/>
    </location>
</feature>
<dbReference type="PANTHER" id="PTHR30175">
    <property type="entry name" value="PHOSPHOTRANSFERASE SYSTEM TRANSPORT PROTEIN"/>
    <property type="match status" value="1"/>
</dbReference>
<feature type="transmembrane region" description="Helical" evidence="9">
    <location>
        <begin position="215"/>
        <end position="235"/>
    </location>
</feature>
<keyword evidence="3" id="KW-1003">Cell membrane</keyword>